<proteinExistence type="predicted"/>
<dbReference type="InterPro" id="IPR013974">
    <property type="entry name" value="SAF"/>
</dbReference>
<dbReference type="Pfam" id="PF16976">
    <property type="entry name" value="RcpC"/>
    <property type="match status" value="1"/>
</dbReference>
<reference evidence="2" key="1">
    <citation type="submission" date="2021-04" db="EMBL/GenBank/DDBJ databases">
        <title>Draft genome sequence of Xylanibacillus composti strain K13.</title>
        <authorList>
            <person name="Uke A."/>
            <person name="Chhe C."/>
            <person name="Baramee S."/>
            <person name="Kosugi A."/>
        </authorList>
    </citation>
    <scope>NUCLEOTIDE SEQUENCE</scope>
    <source>
        <strain evidence="2">K13</strain>
    </source>
</reference>
<sequence length="249" mass="26659">MNWIKNRTVLGASCIILSLVLCLGIAPLLNRSASEQVAIVRIVQDVARGEAIATTHVENANVGAYNLPADVLKSSDDVVGQYATVDLKAGDYVLPSKLSTVPLDAYLTRLDGQKQALSVTIKSLAAGLSGKLQPGDIVSLIAADYGDLRTTALPPELQYVEVLSVTTSSGLDAQSTTNDQKDENEKELPSTLTLLVQPQQAVLLTDIENKGKLHAALVYRGDAATAQRFLDQQDAYFTSKEKPEEAAHE</sequence>
<gene>
    <name evidence="2" type="ORF">XYCOK13_11650</name>
</gene>
<dbReference type="InterPro" id="IPR017592">
    <property type="entry name" value="Pilus_assmbl_Flp-typ_CpaB"/>
</dbReference>
<protein>
    <submittedName>
        <fullName evidence="2">Flp pilus assembly protein CpaB</fullName>
    </submittedName>
</protein>
<accession>A0A8J4H2F2</accession>
<dbReference type="EMBL" id="BOVK01000015">
    <property type="protein sequence ID" value="GIQ68341.1"/>
    <property type="molecule type" value="Genomic_DNA"/>
</dbReference>
<dbReference type="InterPro" id="IPR031571">
    <property type="entry name" value="RcpC_dom"/>
</dbReference>
<dbReference type="Proteomes" id="UP000677918">
    <property type="component" value="Unassembled WGS sequence"/>
</dbReference>
<name>A0A8J4H2F2_9BACL</name>
<dbReference type="SMART" id="SM00858">
    <property type="entry name" value="SAF"/>
    <property type="match status" value="1"/>
</dbReference>
<dbReference type="RefSeq" id="WP_213410938.1">
    <property type="nucleotide sequence ID" value="NZ_BOVK01000015.1"/>
</dbReference>
<comment type="caution">
    <text evidence="2">The sequence shown here is derived from an EMBL/GenBank/DDBJ whole genome shotgun (WGS) entry which is preliminary data.</text>
</comment>
<evidence type="ECO:0000313" key="2">
    <source>
        <dbReference type="EMBL" id="GIQ68341.1"/>
    </source>
</evidence>
<dbReference type="AlphaFoldDB" id="A0A8J4H2F2"/>
<feature type="domain" description="SAF" evidence="1">
    <location>
        <begin position="37"/>
        <end position="99"/>
    </location>
</feature>
<dbReference type="CDD" id="cd11614">
    <property type="entry name" value="SAF_CpaB_FlgA_like"/>
    <property type="match status" value="1"/>
</dbReference>
<dbReference type="NCBIfam" id="TIGR03177">
    <property type="entry name" value="pilus_cpaB"/>
    <property type="match status" value="1"/>
</dbReference>
<evidence type="ECO:0000259" key="1">
    <source>
        <dbReference type="SMART" id="SM00858"/>
    </source>
</evidence>
<organism evidence="2 3">
    <name type="scientific">Xylanibacillus composti</name>
    <dbReference type="NCBI Taxonomy" id="1572762"/>
    <lineage>
        <taxon>Bacteria</taxon>
        <taxon>Bacillati</taxon>
        <taxon>Bacillota</taxon>
        <taxon>Bacilli</taxon>
        <taxon>Bacillales</taxon>
        <taxon>Paenibacillaceae</taxon>
        <taxon>Xylanibacillus</taxon>
    </lineage>
</organism>
<dbReference type="Pfam" id="PF08666">
    <property type="entry name" value="SAF"/>
    <property type="match status" value="1"/>
</dbReference>
<keyword evidence="3" id="KW-1185">Reference proteome</keyword>
<evidence type="ECO:0000313" key="3">
    <source>
        <dbReference type="Proteomes" id="UP000677918"/>
    </source>
</evidence>